<name>A0ABY7F246_MYAAR</name>
<keyword evidence="3" id="KW-1185">Reference proteome</keyword>
<accession>A0ABY7F246</accession>
<feature type="region of interest" description="Disordered" evidence="1">
    <location>
        <begin position="12"/>
        <end position="36"/>
    </location>
</feature>
<feature type="compositionally biased region" description="Low complexity" evidence="1">
    <location>
        <begin position="214"/>
        <end position="233"/>
    </location>
</feature>
<feature type="compositionally biased region" description="Polar residues" evidence="1">
    <location>
        <begin position="234"/>
        <end position="243"/>
    </location>
</feature>
<sequence>MFCCRGPPCLDEAEPSRKEKRKQEKLLPDDKKSHATLHDSIYIHQPNNMHARSGERPDSTRIQNMLHANQRFMDPRVKHVTNVHNDMHVKLAGFQQRVTGYVEGSYRIVKVPLYTRKPSQPQHAKTHGELARTSTPAWTVIGKNEINFAHENDSDTESFSTKQMAAIAQLDYTIDKYKTDSDDESVSPTIVADVLPPGVYESFDEEKELRPSDSDQPPSRSSSVSDKSGSSRSGIISNRMSTGSEKRKNNSVSFQLPEEHVDKPYAPMQTSRKHKSTTHAQLEMTPNISPPSTLIIKTGNVKLAHAGN</sequence>
<feature type="non-terminal residue" evidence="2">
    <location>
        <position position="1"/>
    </location>
</feature>
<feature type="region of interest" description="Disordered" evidence="1">
    <location>
        <begin position="204"/>
        <end position="293"/>
    </location>
</feature>
<dbReference type="Proteomes" id="UP001164746">
    <property type="component" value="Chromosome 9"/>
</dbReference>
<dbReference type="EMBL" id="CP111020">
    <property type="protein sequence ID" value="WAR14839.1"/>
    <property type="molecule type" value="Genomic_DNA"/>
</dbReference>
<organism evidence="2 3">
    <name type="scientific">Mya arenaria</name>
    <name type="common">Soft-shell clam</name>
    <dbReference type="NCBI Taxonomy" id="6604"/>
    <lineage>
        <taxon>Eukaryota</taxon>
        <taxon>Metazoa</taxon>
        <taxon>Spiralia</taxon>
        <taxon>Lophotrochozoa</taxon>
        <taxon>Mollusca</taxon>
        <taxon>Bivalvia</taxon>
        <taxon>Autobranchia</taxon>
        <taxon>Heteroconchia</taxon>
        <taxon>Euheterodonta</taxon>
        <taxon>Imparidentia</taxon>
        <taxon>Neoheterodontei</taxon>
        <taxon>Myida</taxon>
        <taxon>Myoidea</taxon>
        <taxon>Myidae</taxon>
        <taxon>Mya</taxon>
    </lineage>
</organism>
<evidence type="ECO:0000313" key="2">
    <source>
        <dbReference type="EMBL" id="WAR14839.1"/>
    </source>
</evidence>
<protein>
    <submittedName>
        <fullName evidence="2">Uncharacterized protein</fullName>
    </submittedName>
</protein>
<evidence type="ECO:0000256" key="1">
    <source>
        <dbReference type="SAM" id="MobiDB-lite"/>
    </source>
</evidence>
<feature type="compositionally biased region" description="Basic and acidic residues" evidence="1">
    <location>
        <begin position="14"/>
        <end position="36"/>
    </location>
</feature>
<gene>
    <name evidence="2" type="ORF">MAR_004944</name>
</gene>
<evidence type="ECO:0000313" key="3">
    <source>
        <dbReference type="Proteomes" id="UP001164746"/>
    </source>
</evidence>
<reference evidence="2" key="1">
    <citation type="submission" date="2022-11" db="EMBL/GenBank/DDBJ databases">
        <title>Centuries of genome instability and evolution in soft-shell clam transmissible cancer (bioRxiv).</title>
        <authorList>
            <person name="Hart S.F.M."/>
            <person name="Yonemitsu M.A."/>
            <person name="Giersch R.M."/>
            <person name="Beal B.F."/>
            <person name="Arriagada G."/>
            <person name="Davis B.W."/>
            <person name="Ostrander E.A."/>
            <person name="Goff S.P."/>
            <person name="Metzger M.J."/>
        </authorList>
    </citation>
    <scope>NUCLEOTIDE SEQUENCE</scope>
    <source>
        <strain evidence="2">MELC-2E11</strain>
        <tissue evidence="2">Siphon/mantle</tissue>
    </source>
</reference>
<proteinExistence type="predicted"/>
<feature type="compositionally biased region" description="Polar residues" evidence="1">
    <location>
        <begin position="278"/>
        <end position="292"/>
    </location>
</feature>